<evidence type="ECO:0000313" key="5">
    <source>
        <dbReference type="EMBL" id="HIQ82178.1"/>
    </source>
</evidence>
<dbReference type="GO" id="GO:0003700">
    <property type="term" value="F:DNA-binding transcription factor activity"/>
    <property type="evidence" value="ECO:0007669"/>
    <property type="project" value="InterPro"/>
</dbReference>
<dbReference type="PRINTS" id="PR00032">
    <property type="entry name" value="HTHARAC"/>
</dbReference>
<comment type="caution">
    <text evidence="5">The sequence shown here is derived from an EMBL/GenBank/DDBJ whole genome shotgun (WGS) entry which is preliminary data.</text>
</comment>
<sequence length="278" mass="30708">MQWIEQMNAAMDYIEANLDGKIDMAELSRLACCSAFHFQRMFSYIAGVPLGEYVRRRRMTRAAEELCAGARVTDVAARYGYDSPTAFNRAFQSVHGVAPSKAREGALNAWMPMRFSLAVTGGAPLKYRLEKLEAFPVVGITAAIGSELAENFQSAPALWARAGRENVIPRLLQMARGPLPGLLGLSAQFGEGWRYMVGVCAEKAGEGLEKWDVPACEWAVFSGQGPMPGAIQEIERRAVLEWLPASGYEYADAPDIEVYLVPEPQNATFEVWLPIRRP</sequence>
<evidence type="ECO:0000313" key="6">
    <source>
        <dbReference type="Proteomes" id="UP000824260"/>
    </source>
</evidence>
<organism evidence="5 6">
    <name type="scientific">Candidatus Pullichristensenella stercorigallinarum</name>
    <dbReference type="NCBI Taxonomy" id="2840909"/>
    <lineage>
        <taxon>Bacteria</taxon>
        <taxon>Bacillati</taxon>
        <taxon>Bacillota</taxon>
        <taxon>Clostridia</taxon>
        <taxon>Candidatus Pullichristensenella</taxon>
    </lineage>
</organism>
<dbReference type="Proteomes" id="UP000824260">
    <property type="component" value="Unassembled WGS sequence"/>
</dbReference>
<dbReference type="InterPro" id="IPR050959">
    <property type="entry name" value="MarA-like"/>
</dbReference>
<dbReference type="InterPro" id="IPR018060">
    <property type="entry name" value="HTH_AraC"/>
</dbReference>
<accession>A0A9D1CW24</accession>
<reference evidence="5" key="2">
    <citation type="journal article" date="2021" name="PeerJ">
        <title>Extensive microbial diversity within the chicken gut microbiome revealed by metagenomics and culture.</title>
        <authorList>
            <person name="Gilroy R."/>
            <person name="Ravi A."/>
            <person name="Getino M."/>
            <person name="Pursley I."/>
            <person name="Horton D.L."/>
            <person name="Alikhan N.F."/>
            <person name="Baker D."/>
            <person name="Gharbi K."/>
            <person name="Hall N."/>
            <person name="Watson M."/>
            <person name="Adriaenssens E.M."/>
            <person name="Foster-Nyarko E."/>
            <person name="Jarju S."/>
            <person name="Secka A."/>
            <person name="Antonio M."/>
            <person name="Oren A."/>
            <person name="Chaudhuri R.R."/>
            <person name="La Ragione R."/>
            <person name="Hildebrand F."/>
            <person name="Pallen M.J."/>
        </authorList>
    </citation>
    <scope>NUCLEOTIDE SEQUENCE</scope>
    <source>
        <strain evidence="5">ChiSjej6B24-2974</strain>
    </source>
</reference>
<evidence type="ECO:0000256" key="3">
    <source>
        <dbReference type="ARBA" id="ARBA00023163"/>
    </source>
</evidence>
<protein>
    <submittedName>
        <fullName evidence="5">AraC family transcriptional regulator</fullName>
    </submittedName>
</protein>
<dbReference type="Gene3D" id="3.20.80.10">
    <property type="entry name" value="Regulatory factor, effector binding domain"/>
    <property type="match status" value="1"/>
</dbReference>
<dbReference type="InterPro" id="IPR020449">
    <property type="entry name" value="Tscrpt_reg_AraC-type_HTH"/>
</dbReference>
<dbReference type="Pfam" id="PF06445">
    <property type="entry name" value="GyrI-like"/>
    <property type="match status" value="1"/>
</dbReference>
<keyword evidence="1" id="KW-0805">Transcription regulation</keyword>
<dbReference type="InterPro" id="IPR018062">
    <property type="entry name" value="HTH_AraC-typ_CS"/>
</dbReference>
<keyword evidence="3" id="KW-0804">Transcription</keyword>
<dbReference type="SMART" id="SM00342">
    <property type="entry name" value="HTH_ARAC"/>
    <property type="match status" value="1"/>
</dbReference>
<dbReference type="AlphaFoldDB" id="A0A9D1CW24"/>
<keyword evidence="2" id="KW-0238">DNA-binding</keyword>
<dbReference type="SUPFAM" id="SSF55136">
    <property type="entry name" value="Probable bacterial effector-binding domain"/>
    <property type="match status" value="1"/>
</dbReference>
<feature type="domain" description="HTH araC/xylS-type" evidence="4">
    <location>
        <begin position="8"/>
        <end position="105"/>
    </location>
</feature>
<evidence type="ECO:0000256" key="1">
    <source>
        <dbReference type="ARBA" id="ARBA00023015"/>
    </source>
</evidence>
<gene>
    <name evidence="5" type="ORF">IAA52_03665</name>
</gene>
<dbReference type="SUPFAM" id="SSF46689">
    <property type="entry name" value="Homeodomain-like"/>
    <property type="match status" value="2"/>
</dbReference>
<reference evidence="5" key="1">
    <citation type="submission" date="2020-10" db="EMBL/GenBank/DDBJ databases">
        <authorList>
            <person name="Gilroy R."/>
        </authorList>
    </citation>
    <scope>NUCLEOTIDE SEQUENCE</scope>
    <source>
        <strain evidence="5">ChiSjej6B24-2974</strain>
    </source>
</reference>
<proteinExistence type="predicted"/>
<dbReference type="GO" id="GO:0043565">
    <property type="term" value="F:sequence-specific DNA binding"/>
    <property type="evidence" value="ECO:0007669"/>
    <property type="project" value="InterPro"/>
</dbReference>
<dbReference type="PROSITE" id="PS00041">
    <property type="entry name" value="HTH_ARAC_FAMILY_1"/>
    <property type="match status" value="1"/>
</dbReference>
<evidence type="ECO:0000256" key="2">
    <source>
        <dbReference type="ARBA" id="ARBA00023125"/>
    </source>
</evidence>
<dbReference type="PANTHER" id="PTHR47504">
    <property type="entry name" value="RIGHT ORIGIN-BINDING PROTEIN"/>
    <property type="match status" value="1"/>
</dbReference>
<dbReference type="SMART" id="SM00871">
    <property type="entry name" value="AraC_E_bind"/>
    <property type="match status" value="1"/>
</dbReference>
<dbReference type="InterPro" id="IPR009057">
    <property type="entry name" value="Homeodomain-like_sf"/>
</dbReference>
<dbReference type="InterPro" id="IPR010499">
    <property type="entry name" value="AraC_E-bd"/>
</dbReference>
<evidence type="ECO:0000259" key="4">
    <source>
        <dbReference type="PROSITE" id="PS01124"/>
    </source>
</evidence>
<dbReference type="PROSITE" id="PS01124">
    <property type="entry name" value="HTH_ARAC_FAMILY_2"/>
    <property type="match status" value="1"/>
</dbReference>
<dbReference type="Pfam" id="PF12833">
    <property type="entry name" value="HTH_18"/>
    <property type="match status" value="1"/>
</dbReference>
<dbReference type="PANTHER" id="PTHR47504:SF5">
    <property type="entry name" value="RIGHT ORIGIN-BINDING PROTEIN"/>
    <property type="match status" value="1"/>
</dbReference>
<dbReference type="EMBL" id="DVFZ01000035">
    <property type="protein sequence ID" value="HIQ82178.1"/>
    <property type="molecule type" value="Genomic_DNA"/>
</dbReference>
<name>A0A9D1CW24_9FIRM</name>
<dbReference type="Gene3D" id="1.10.10.60">
    <property type="entry name" value="Homeodomain-like"/>
    <property type="match status" value="2"/>
</dbReference>
<dbReference type="InterPro" id="IPR029442">
    <property type="entry name" value="GyrI-like"/>
</dbReference>
<dbReference type="InterPro" id="IPR011256">
    <property type="entry name" value="Reg_factor_effector_dom_sf"/>
</dbReference>